<dbReference type="Pfam" id="PF00140">
    <property type="entry name" value="Sigma70_r1_2"/>
    <property type="match status" value="1"/>
</dbReference>
<dbReference type="Gene3D" id="1.10.10.10">
    <property type="entry name" value="Winged helix-like DNA-binding domain superfamily/Winged helix DNA-binding domain"/>
    <property type="match status" value="2"/>
</dbReference>
<dbReference type="InterPro" id="IPR007624">
    <property type="entry name" value="RNA_pol_sigma70_r3"/>
</dbReference>
<dbReference type="PRINTS" id="PR00046">
    <property type="entry name" value="SIGMA70FCT"/>
</dbReference>
<accession>A0AAP5I749</accession>
<dbReference type="Pfam" id="PF04545">
    <property type="entry name" value="Sigma70_r4"/>
    <property type="match status" value="1"/>
</dbReference>
<evidence type="ECO:0000259" key="8">
    <source>
        <dbReference type="PROSITE" id="PS00716"/>
    </source>
</evidence>
<keyword evidence="5 6" id="KW-0804">Transcription</keyword>
<evidence type="ECO:0000313" key="10">
    <source>
        <dbReference type="Proteomes" id="UP000667802"/>
    </source>
</evidence>
<dbReference type="InterPro" id="IPR007627">
    <property type="entry name" value="RNA_pol_sigma70_r2"/>
</dbReference>
<dbReference type="CDD" id="cd06171">
    <property type="entry name" value="Sigma70_r4"/>
    <property type="match status" value="1"/>
</dbReference>
<evidence type="ECO:0000256" key="4">
    <source>
        <dbReference type="ARBA" id="ARBA00023125"/>
    </source>
</evidence>
<evidence type="ECO:0000313" key="9">
    <source>
        <dbReference type="EMBL" id="MDR9896258.1"/>
    </source>
</evidence>
<evidence type="ECO:0000256" key="3">
    <source>
        <dbReference type="ARBA" id="ARBA00023082"/>
    </source>
</evidence>
<dbReference type="SUPFAM" id="SSF88946">
    <property type="entry name" value="Sigma2 domain of RNA polymerase sigma factors"/>
    <property type="match status" value="1"/>
</dbReference>
<dbReference type="AlphaFoldDB" id="A0AAP5I749"/>
<feature type="domain" description="RNA polymerase sigma-70" evidence="8">
    <location>
        <begin position="372"/>
        <end position="398"/>
    </location>
</feature>
<dbReference type="GO" id="GO:0016987">
    <property type="term" value="F:sigma factor activity"/>
    <property type="evidence" value="ECO:0007669"/>
    <property type="project" value="UniProtKB-KW"/>
</dbReference>
<dbReference type="InterPro" id="IPR000943">
    <property type="entry name" value="RNA_pol_sigma70"/>
</dbReference>
<evidence type="ECO:0000259" key="7">
    <source>
        <dbReference type="PROSITE" id="PS00715"/>
    </source>
</evidence>
<protein>
    <recommendedName>
        <fullName evidence="6">RNA polymerase sigma factor</fullName>
    </recommendedName>
</protein>
<dbReference type="PANTHER" id="PTHR30603">
    <property type="entry name" value="RNA POLYMERASE SIGMA FACTOR RPO"/>
    <property type="match status" value="1"/>
</dbReference>
<keyword evidence="3 6" id="KW-0731">Sigma factor</keyword>
<dbReference type="InterPro" id="IPR007630">
    <property type="entry name" value="RNA_pol_sigma70_r4"/>
</dbReference>
<dbReference type="InterPro" id="IPR036388">
    <property type="entry name" value="WH-like_DNA-bd_sf"/>
</dbReference>
<dbReference type="SUPFAM" id="SSF88659">
    <property type="entry name" value="Sigma3 and sigma4 domains of RNA polymerase sigma factors"/>
    <property type="match status" value="2"/>
</dbReference>
<dbReference type="NCBIfam" id="TIGR02997">
    <property type="entry name" value="Sig70-cyanoRpoD"/>
    <property type="match status" value="1"/>
</dbReference>
<dbReference type="NCBIfam" id="TIGR02937">
    <property type="entry name" value="sigma70-ECF"/>
    <property type="match status" value="1"/>
</dbReference>
<dbReference type="PANTHER" id="PTHR30603:SF60">
    <property type="entry name" value="RNA POLYMERASE SIGMA FACTOR RPOD"/>
    <property type="match status" value="1"/>
</dbReference>
<dbReference type="InterPro" id="IPR050239">
    <property type="entry name" value="Sigma-70_RNA_pol_init_factors"/>
</dbReference>
<keyword evidence="10" id="KW-1185">Reference proteome</keyword>
<dbReference type="Gene3D" id="1.20.120.1810">
    <property type="match status" value="1"/>
</dbReference>
<keyword evidence="4 6" id="KW-0238">DNA-binding</keyword>
<dbReference type="Pfam" id="PF04542">
    <property type="entry name" value="Sigma70_r2"/>
    <property type="match status" value="1"/>
</dbReference>
<evidence type="ECO:0000256" key="5">
    <source>
        <dbReference type="ARBA" id="ARBA00023163"/>
    </source>
</evidence>
<dbReference type="Proteomes" id="UP000667802">
    <property type="component" value="Unassembled WGS sequence"/>
</dbReference>
<name>A0AAP5I749_9CYAN</name>
<dbReference type="InterPro" id="IPR013325">
    <property type="entry name" value="RNA_pol_sigma_r2"/>
</dbReference>
<dbReference type="InterPro" id="IPR013324">
    <property type="entry name" value="RNA_pol_sigma_r3/r4-like"/>
</dbReference>
<dbReference type="PROSITE" id="PS00716">
    <property type="entry name" value="SIGMA70_2"/>
    <property type="match status" value="1"/>
</dbReference>
<comment type="similarity">
    <text evidence="1 6">Belongs to the sigma-70 factor family.</text>
</comment>
<proteinExistence type="inferred from homology"/>
<dbReference type="GO" id="GO:0003677">
    <property type="term" value="F:DNA binding"/>
    <property type="evidence" value="ECO:0007669"/>
    <property type="project" value="UniProtKB-KW"/>
</dbReference>
<evidence type="ECO:0000256" key="6">
    <source>
        <dbReference type="RuleBase" id="RU362124"/>
    </source>
</evidence>
<dbReference type="InterPro" id="IPR009042">
    <property type="entry name" value="RNA_pol_sigma70_r1_2"/>
</dbReference>
<dbReference type="GO" id="GO:0006352">
    <property type="term" value="P:DNA-templated transcription initiation"/>
    <property type="evidence" value="ECO:0007669"/>
    <property type="project" value="InterPro"/>
</dbReference>
<dbReference type="InterPro" id="IPR017848">
    <property type="entry name" value="RNA_pol_sigma_RpoD/SigA_cyanob"/>
</dbReference>
<feature type="domain" description="RNA polymerase sigma-70" evidence="7">
    <location>
        <begin position="204"/>
        <end position="217"/>
    </location>
</feature>
<dbReference type="RefSeq" id="WP_208338908.1">
    <property type="nucleotide sequence ID" value="NZ_CAWQFN010000334.1"/>
</dbReference>
<evidence type="ECO:0000256" key="2">
    <source>
        <dbReference type="ARBA" id="ARBA00023015"/>
    </source>
</evidence>
<comment type="function">
    <text evidence="6">Sigma factors are initiation factors that promote the attachment of RNA polymerase to specific initiation sites and are then released.</text>
</comment>
<reference evidence="10" key="1">
    <citation type="journal article" date="2021" name="Science">
        <title>Hunting the eagle killer: A cyanobacterial neurotoxin causes vacuolar myelinopathy.</title>
        <authorList>
            <person name="Breinlinger S."/>
            <person name="Phillips T.J."/>
            <person name="Haram B.N."/>
            <person name="Mares J."/>
            <person name="Martinez Yerena J.A."/>
            <person name="Hrouzek P."/>
            <person name="Sobotka R."/>
            <person name="Henderson W.M."/>
            <person name="Schmieder P."/>
            <person name="Williams S.M."/>
            <person name="Lauderdale J.D."/>
            <person name="Wilde H.D."/>
            <person name="Gerrin W."/>
            <person name="Kust A."/>
            <person name="Washington J.W."/>
            <person name="Wagner C."/>
            <person name="Geier B."/>
            <person name="Liebeke M."/>
            <person name="Enke H."/>
            <person name="Niedermeyer T.H.J."/>
            <person name="Wilde S.B."/>
        </authorList>
    </citation>
    <scope>NUCLEOTIDE SEQUENCE [LARGE SCALE GENOMIC DNA]</scope>
    <source>
        <strain evidence="10">Thurmond2011</strain>
    </source>
</reference>
<organism evidence="9 10">
    <name type="scientific">Aetokthonos hydrillicola Thurmond2011</name>
    <dbReference type="NCBI Taxonomy" id="2712845"/>
    <lineage>
        <taxon>Bacteria</taxon>
        <taxon>Bacillati</taxon>
        <taxon>Cyanobacteriota</taxon>
        <taxon>Cyanophyceae</taxon>
        <taxon>Nostocales</taxon>
        <taxon>Hapalosiphonaceae</taxon>
        <taxon>Aetokthonos</taxon>
    </lineage>
</organism>
<sequence length="415" mass="47572">MPATSFYADADYGTKPSRQVFDADLTIDESELPIDDLEIEMAASDPASFAANPNRRSTDLVRLYLQEIGRVRLLGRDEEVAESQKVQRYLRMRIILANAAKQGEEIISPYLQIIETQERLTSELGHRPSMERWARAAGVEVLELKRILSQGKRRWAEIAKLKVEELEQIQSDGLQAKEHMIKANLRLVVSVAKKYQNRGLELLDLVQEGTLGLERAVEKFDPTKGYRFSTYAYWWIRQGITRAIATSSRTIRLPVHITEKLNKIKKAQRKIAQEKGRTPTLEDLALELEMTPAQVREVLLRVPRSVSLETKVGKDKDTELGELLETDGVTPEEMLMRESLQKDLQNLLADLTSRERDVILMRFGLSDGHPYSLAEIGRALDLSRERVRQIESKALQKLRQPKRRNLIRDYLESLT</sequence>
<comment type="caution">
    <text evidence="9">The sequence shown here is derived from an EMBL/GenBank/DDBJ whole genome shotgun (WGS) entry which is preliminary data.</text>
</comment>
<gene>
    <name evidence="9" type="primary">sigC</name>
    <name evidence="9" type="ORF">G7B40_017070</name>
</gene>
<dbReference type="InterPro" id="IPR014284">
    <property type="entry name" value="RNA_pol_sigma-70_dom"/>
</dbReference>
<dbReference type="NCBIfam" id="NF005785">
    <property type="entry name" value="PRK07598.1"/>
    <property type="match status" value="1"/>
</dbReference>
<dbReference type="EMBL" id="JAALHA020000007">
    <property type="protein sequence ID" value="MDR9896258.1"/>
    <property type="molecule type" value="Genomic_DNA"/>
</dbReference>
<dbReference type="PROSITE" id="PS00715">
    <property type="entry name" value="SIGMA70_1"/>
    <property type="match status" value="1"/>
</dbReference>
<evidence type="ECO:0000256" key="1">
    <source>
        <dbReference type="ARBA" id="ARBA00007788"/>
    </source>
</evidence>
<keyword evidence="2 6" id="KW-0805">Transcription regulation</keyword>
<dbReference type="Pfam" id="PF04539">
    <property type="entry name" value="Sigma70_r3"/>
    <property type="match status" value="1"/>
</dbReference>